<feature type="domain" description="Outer membrane protein beta-barrel" evidence="3">
    <location>
        <begin position="533"/>
        <end position="933"/>
    </location>
</feature>
<dbReference type="InterPro" id="IPR041700">
    <property type="entry name" value="OMP_b-brl_3"/>
</dbReference>
<dbReference type="RefSeq" id="WP_263036585.1">
    <property type="nucleotide sequence ID" value="NZ_JAOTPL010000001.1"/>
</dbReference>
<evidence type="ECO:0000313" key="5">
    <source>
        <dbReference type="Proteomes" id="UP001209317"/>
    </source>
</evidence>
<protein>
    <submittedName>
        <fullName evidence="4">Outer membrane beta-barrel protein</fullName>
    </submittedName>
</protein>
<keyword evidence="2" id="KW-0732">Signal</keyword>
<evidence type="ECO:0000256" key="2">
    <source>
        <dbReference type="SAM" id="SignalP"/>
    </source>
</evidence>
<organism evidence="4 5">
    <name type="scientific">Haoranjiania flava</name>
    <dbReference type="NCBI Taxonomy" id="1856322"/>
    <lineage>
        <taxon>Bacteria</taxon>
        <taxon>Pseudomonadati</taxon>
        <taxon>Bacteroidota</taxon>
        <taxon>Chitinophagia</taxon>
        <taxon>Chitinophagales</taxon>
        <taxon>Chitinophagaceae</taxon>
        <taxon>Haoranjiania</taxon>
    </lineage>
</organism>
<evidence type="ECO:0000259" key="3">
    <source>
        <dbReference type="Pfam" id="PF14905"/>
    </source>
</evidence>
<dbReference type="InterPro" id="IPR008969">
    <property type="entry name" value="CarboxyPept-like_regulatory"/>
</dbReference>
<evidence type="ECO:0000256" key="1">
    <source>
        <dbReference type="SAM" id="MobiDB-lite"/>
    </source>
</evidence>
<sequence length="941" mass="108183">MQSRILFTLLFALLVSGIYAQSNTGAIKGRVKDSTYKHVLSSATVAVYKAKNSALLQFRIPDNFGEFIIDKLPLNDTLQVQITHVGYKTFKKKFIIQPANNPLDFDWIYMHQLEEDEKDVVVTTYAPVRMNGDTLEFNPRAFKMDENATAEDLMRRLPGFVIWSDGDITFNGKKISALFVDGKPFLGGTDVTVATQNLPKDALDKVQVYQQRDEKNPLDSTLMANLKLKEDKKMGYFGKAGGGYGTKERYAADAMLTGFNKKLQVSATAAANNINKIARNVDELIRYSSYKGEGTNIDYQPDFNMAGLNKPVTGGIKFQYDFIPDVDYWKSNRLNADYFISHNDRLTDRNTTTRTLLKPDSILTRRSQSRNANTYTNQNFNSVYKKRDKNYDLGISARGSIRYNESSGSSTDEQERTGEGIVSNGQSQVQNKSLARSGIFAAEFTKGQDYFYTGRERQRIPTNFTIRYSLSISDEEGSGHNRSLYTFYKNPGANKEFDRVYERISSRDQTHHISASYPFLKELIFGRKRLGDINIRLGGNFIFNNNDHINDVLDLDTASRQYKQNSYLTNKRHGGFRDLSPELTFSKLYTKSLTNRYHKTFSASLSARKQYYTKFHEASQAAQNFRYYYDEFVPQASIQYTNHQYGSYEARYSLDFQTNINYPTLNQIAPLVDSSNLYYIPKGNTDIRPEHNRKLLLRYTIESRKSKNPAGFEVNTDYNQVKDKISDSSFYDDAGRRLVYNINVTGFENWHLGSSFRKAYSPNKNNTFELTAWYNIYRYISPQYINKLLNVSKTFNHQIDLQLGYTFKDIVALKAQQLISFYNSVQNEGAEKFKSNNEFTRLAGTLQFPKNLTWSTNITYNRSVSNNQPAVEYTIWNASLTYRFLQGNRGEVKLAALDLLRQNKSVINRIDGNVQVFGYENVLQQYFMLSLAYYPRKFGKK</sequence>
<reference evidence="4" key="1">
    <citation type="submission" date="2022-10" db="EMBL/GenBank/DDBJ databases">
        <authorList>
            <person name="Kim H.S."/>
            <person name="Kim J.-S."/>
            <person name="Suh M.K."/>
            <person name="Eom M.K."/>
            <person name="Lee J.-S."/>
        </authorList>
    </citation>
    <scope>NUCLEOTIDE SEQUENCE</scope>
    <source>
        <strain evidence="4">LIP-5</strain>
    </source>
</reference>
<dbReference type="SUPFAM" id="SSF56935">
    <property type="entry name" value="Porins"/>
    <property type="match status" value="1"/>
</dbReference>
<dbReference type="EMBL" id="JAOTPL010000001">
    <property type="protein sequence ID" value="MCU7693097.1"/>
    <property type="molecule type" value="Genomic_DNA"/>
</dbReference>
<comment type="caution">
    <text evidence="4">The sequence shown here is derived from an EMBL/GenBank/DDBJ whole genome shotgun (WGS) entry which is preliminary data.</text>
</comment>
<feature type="signal peptide" evidence="2">
    <location>
        <begin position="1"/>
        <end position="20"/>
    </location>
</feature>
<dbReference type="AlphaFoldDB" id="A0AAE3IJA2"/>
<keyword evidence="5" id="KW-1185">Reference proteome</keyword>
<dbReference type="SUPFAM" id="SSF49464">
    <property type="entry name" value="Carboxypeptidase regulatory domain-like"/>
    <property type="match status" value="1"/>
</dbReference>
<feature type="region of interest" description="Disordered" evidence="1">
    <location>
        <begin position="402"/>
        <end position="428"/>
    </location>
</feature>
<name>A0AAE3IJA2_9BACT</name>
<proteinExistence type="predicted"/>
<evidence type="ECO:0000313" key="4">
    <source>
        <dbReference type="EMBL" id="MCU7693097.1"/>
    </source>
</evidence>
<dbReference type="Proteomes" id="UP001209317">
    <property type="component" value="Unassembled WGS sequence"/>
</dbReference>
<dbReference type="Pfam" id="PF14905">
    <property type="entry name" value="OMP_b-brl_3"/>
    <property type="match status" value="1"/>
</dbReference>
<accession>A0AAE3IJA2</accession>
<feature type="chain" id="PRO_5041977520" evidence="2">
    <location>
        <begin position="21"/>
        <end position="941"/>
    </location>
</feature>
<gene>
    <name evidence="4" type="ORF">OD355_01055</name>
</gene>